<dbReference type="Proteomes" id="UP000186922">
    <property type="component" value="Unassembled WGS sequence"/>
</dbReference>
<organism evidence="1 2">
    <name type="scientific">Ramazzottius varieornatus</name>
    <name type="common">Water bear</name>
    <name type="synonym">Tardigrade</name>
    <dbReference type="NCBI Taxonomy" id="947166"/>
    <lineage>
        <taxon>Eukaryota</taxon>
        <taxon>Metazoa</taxon>
        <taxon>Ecdysozoa</taxon>
        <taxon>Tardigrada</taxon>
        <taxon>Eutardigrada</taxon>
        <taxon>Parachela</taxon>
        <taxon>Hypsibioidea</taxon>
        <taxon>Ramazzottiidae</taxon>
        <taxon>Ramazzottius</taxon>
    </lineage>
</organism>
<comment type="caution">
    <text evidence="1">The sequence shown here is derived from an EMBL/GenBank/DDBJ whole genome shotgun (WGS) entry which is preliminary data.</text>
</comment>
<evidence type="ECO:0000313" key="1">
    <source>
        <dbReference type="EMBL" id="GAU88074.1"/>
    </source>
</evidence>
<reference evidence="1 2" key="1">
    <citation type="journal article" date="2016" name="Nat. Commun.">
        <title>Extremotolerant tardigrade genome and improved radiotolerance of human cultured cells by tardigrade-unique protein.</title>
        <authorList>
            <person name="Hashimoto T."/>
            <person name="Horikawa D.D."/>
            <person name="Saito Y."/>
            <person name="Kuwahara H."/>
            <person name="Kozuka-Hata H."/>
            <person name="Shin-I T."/>
            <person name="Minakuchi Y."/>
            <person name="Ohishi K."/>
            <person name="Motoyama A."/>
            <person name="Aizu T."/>
            <person name="Enomoto A."/>
            <person name="Kondo K."/>
            <person name="Tanaka S."/>
            <person name="Hara Y."/>
            <person name="Koshikawa S."/>
            <person name="Sagara H."/>
            <person name="Miura T."/>
            <person name="Yokobori S."/>
            <person name="Miyagawa K."/>
            <person name="Suzuki Y."/>
            <person name="Kubo T."/>
            <person name="Oyama M."/>
            <person name="Kohara Y."/>
            <person name="Fujiyama A."/>
            <person name="Arakawa K."/>
            <person name="Katayama T."/>
            <person name="Toyoda A."/>
            <person name="Kunieda T."/>
        </authorList>
    </citation>
    <scope>NUCLEOTIDE SEQUENCE [LARGE SCALE GENOMIC DNA]</scope>
    <source>
        <strain evidence="1 2">YOKOZUNA-1</strain>
    </source>
</reference>
<name>A0A1D1UE59_RAMVA</name>
<protein>
    <submittedName>
        <fullName evidence="1">Uncharacterized protein</fullName>
    </submittedName>
</protein>
<dbReference type="AlphaFoldDB" id="A0A1D1UE59"/>
<gene>
    <name evidence="1" type="primary">RvY_00837</name>
    <name evidence="1" type="synonym">RvY_00837.1</name>
    <name evidence="1" type="ORF">RvY_00837-1</name>
</gene>
<dbReference type="EMBL" id="BDGG01000001">
    <property type="protein sequence ID" value="GAU88074.1"/>
    <property type="molecule type" value="Genomic_DNA"/>
</dbReference>
<evidence type="ECO:0000313" key="2">
    <source>
        <dbReference type="Proteomes" id="UP000186922"/>
    </source>
</evidence>
<sequence length="149" mass="16946">MGSHFPPISHGLPLDWTPLGFFSSRISASTRKKLGRFDDFGTHISELPAVSGAKPRRSLRTLHKPASASPQTCVHARTQLRKINVTKQRVGKRLDAMAIEPWKVARSCRTRSRKWKTPKDSRSDRVYRGLEEPATLRAWGNCETRRNSR</sequence>
<proteinExistence type="predicted"/>
<keyword evidence="2" id="KW-1185">Reference proteome</keyword>
<accession>A0A1D1UE59</accession>